<protein>
    <submittedName>
        <fullName evidence="1">Adenylate kinase</fullName>
    </submittedName>
</protein>
<dbReference type="EMBL" id="QWDE01000001">
    <property type="protein sequence ID" value="RFZ84968.1"/>
    <property type="molecule type" value="Genomic_DNA"/>
</dbReference>
<keyword evidence="2" id="KW-1185">Reference proteome</keyword>
<gene>
    <name evidence="1" type="ORF">DYU05_05005</name>
</gene>
<dbReference type="SUPFAM" id="SSF52540">
    <property type="entry name" value="P-loop containing nucleoside triphosphate hydrolases"/>
    <property type="match status" value="1"/>
</dbReference>
<evidence type="ECO:0000313" key="1">
    <source>
        <dbReference type="EMBL" id="RFZ84968.1"/>
    </source>
</evidence>
<evidence type="ECO:0000313" key="2">
    <source>
        <dbReference type="Proteomes" id="UP000260823"/>
    </source>
</evidence>
<comment type="caution">
    <text evidence="1">The sequence shown here is derived from an EMBL/GenBank/DDBJ whole genome shotgun (WGS) entry which is preliminary data.</text>
</comment>
<organism evidence="1 2">
    <name type="scientific">Mucilaginibacter terrenus</name>
    <dbReference type="NCBI Taxonomy" id="2482727"/>
    <lineage>
        <taxon>Bacteria</taxon>
        <taxon>Pseudomonadati</taxon>
        <taxon>Bacteroidota</taxon>
        <taxon>Sphingobacteriia</taxon>
        <taxon>Sphingobacteriales</taxon>
        <taxon>Sphingobacteriaceae</taxon>
        <taxon>Mucilaginibacter</taxon>
    </lineage>
</organism>
<dbReference type="InterPro" id="IPR052922">
    <property type="entry name" value="Cytidylate_Kinase-2"/>
</dbReference>
<dbReference type="GO" id="GO:0016301">
    <property type="term" value="F:kinase activity"/>
    <property type="evidence" value="ECO:0007669"/>
    <property type="project" value="UniProtKB-KW"/>
</dbReference>
<dbReference type="NCBIfam" id="NF004861">
    <property type="entry name" value="PRK06217.1"/>
    <property type="match status" value="1"/>
</dbReference>
<proteinExistence type="predicted"/>
<dbReference type="Pfam" id="PF01202">
    <property type="entry name" value="SKI"/>
    <property type="match status" value="1"/>
</dbReference>
<reference evidence="1 2" key="1">
    <citation type="submission" date="2018-08" db="EMBL/GenBank/DDBJ databases">
        <title>Mucilaginibacter terrae sp. nov., isolated from manganese diggings.</title>
        <authorList>
            <person name="Huang Y."/>
            <person name="Zhou Z."/>
        </authorList>
    </citation>
    <scope>NUCLEOTIDE SEQUENCE [LARGE SCALE GENOMIC DNA]</scope>
    <source>
        <strain evidence="1 2">ZH6</strain>
    </source>
</reference>
<dbReference type="PANTHER" id="PTHR37816:SF2">
    <property type="entry name" value="DNA TOPOLOGY MODULATION PROTEIN FLAR-RELATED PROTEIN"/>
    <property type="match status" value="1"/>
</dbReference>
<accession>A0A3E2NVD5</accession>
<dbReference type="RefSeq" id="WP_117381870.1">
    <property type="nucleotide sequence ID" value="NZ_QWDE01000001.1"/>
</dbReference>
<dbReference type="PANTHER" id="PTHR37816">
    <property type="entry name" value="YALI0E33011P"/>
    <property type="match status" value="1"/>
</dbReference>
<dbReference type="InterPro" id="IPR031322">
    <property type="entry name" value="Shikimate/glucono_kinase"/>
</dbReference>
<dbReference type="AlphaFoldDB" id="A0A3E2NVD5"/>
<dbReference type="Proteomes" id="UP000260823">
    <property type="component" value="Unassembled WGS sequence"/>
</dbReference>
<name>A0A3E2NVD5_9SPHI</name>
<dbReference type="OrthoDB" id="9813917at2"/>
<sequence length="180" mass="20920">MKIQIMGASCAGSTTLGRALSERLDIPYFDTDEYFWETTEVPYTVKRNPAIRNRMLLNDMAQHQSWILGGSVIKWGDVFWTMFDLVVFLYIPADIRIKRLIAREEERYGDAIYNDPVRAKLFRDFVDWAAEYDNPDFSGRNVKAHRDWLTVASGRKIEISGDTTINERIDMVVQEISRLT</sequence>
<dbReference type="InterPro" id="IPR027417">
    <property type="entry name" value="P-loop_NTPase"/>
</dbReference>
<keyword evidence="1" id="KW-0418">Kinase</keyword>
<dbReference type="Gene3D" id="3.40.50.300">
    <property type="entry name" value="P-loop containing nucleotide triphosphate hydrolases"/>
    <property type="match status" value="1"/>
</dbReference>
<keyword evidence="1" id="KW-0808">Transferase</keyword>